<accession>A0A1Y5S4P1</accession>
<dbReference type="InterPro" id="IPR018697">
    <property type="entry name" value="DUF2199"/>
</dbReference>
<sequence length="168" mass="17993">MPSILDLDPRWRKLQEAGGVIDVGFDHPTDWPYGARGDAPFVKEGDDQLAADLARFGDARYLRAIVSLPIRGSDDHVNIALWAEVAGPVFYTYLEMLDGKEAPDPTPARLASDLSVLGTGTDLMLDFGDGSARPLAEPQDGALAGLARDGISLDQLMALYDAVGVELP</sequence>
<dbReference type="Proteomes" id="UP000193862">
    <property type="component" value="Unassembled WGS sequence"/>
</dbReference>
<dbReference type="OrthoDB" id="4404538at2"/>
<proteinExistence type="predicted"/>
<dbReference type="Pfam" id="PF09965">
    <property type="entry name" value="DUF2199"/>
    <property type="match status" value="1"/>
</dbReference>
<dbReference type="EMBL" id="FWFS01000003">
    <property type="protein sequence ID" value="SLN29995.1"/>
    <property type="molecule type" value="Genomic_DNA"/>
</dbReference>
<name>A0A1Y5S4P1_9RHOB</name>
<protein>
    <submittedName>
        <fullName evidence="1">Uncharacterized protein</fullName>
    </submittedName>
</protein>
<dbReference type="AlphaFoldDB" id="A0A1Y5S4P1"/>
<evidence type="ECO:0000313" key="1">
    <source>
        <dbReference type="EMBL" id="SLN29995.1"/>
    </source>
</evidence>
<reference evidence="1 2" key="1">
    <citation type="submission" date="2017-03" db="EMBL/GenBank/DDBJ databases">
        <authorList>
            <person name="Afonso C.L."/>
            <person name="Miller P.J."/>
            <person name="Scott M.A."/>
            <person name="Spackman E."/>
            <person name="Goraichik I."/>
            <person name="Dimitrov K.M."/>
            <person name="Suarez D.L."/>
            <person name="Swayne D.E."/>
        </authorList>
    </citation>
    <scope>NUCLEOTIDE SEQUENCE [LARGE SCALE GENOMIC DNA]</scope>
    <source>
        <strain evidence="1 2">CECT 8620</strain>
    </source>
</reference>
<organism evidence="1 2">
    <name type="scientific">Aquimixticola soesokkakensis</name>
    <dbReference type="NCBI Taxonomy" id="1519096"/>
    <lineage>
        <taxon>Bacteria</taxon>
        <taxon>Pseudomonadati</taxon>
        <taxon>Pseudomonadota</taxon>
        <taxon>Alphaproteobacteria</taxon>
        <taxon>Rhodobacterales</taxon>
        <taxon>Paracoccaceae</taxon>
        <taxon>Aquimixticola</taxon>
    </lineage>
</organism>
<evidence type="ECO:0000313" key="2">
    <source>
        <dbReference type="Proteomes" id="UP000193862"/>
    </source>
</evidence>
<dbReference type="RefSeq" id="WP_085835690.1">
    <property type="nucleotide sequence ID" value="NZ_FWFS01000003.1"/>
</dbReference>
<keyword evidence="2" id="KW-1185">Reference proteome</keyword>
<gene>
    <name evidence="1" type="ORF">AQS8620_00933</name>
</gene>